<dbReference type="InterPro" id="IPR027417">
    <property type="entry name" value="P-loop_NTPase"/>
</dbReference>
<dbReference type="InterPro" id="IPR037257">
    <property type="entry name" value="T2SS_E_N_sf"/>
</dbReference>
<dbReference type="Gene3D" id="1.10.40.70">
    <property type="match status" value="1"/>
</dbReference>
<dbReference type="PANTHER" id="PTHR30258:SF3">
    <property type="entry name" value="SLL1921 PROTEIN"/>
    <property type="match status" value="1"/>
</dbReference>
<dbReference type="FunFam" id="3.30.300.160:FF:000002">
    <property type="entry name" value="Type II secretion system protein E"/>
    <property type="match status" value="1"/>
</dbReference>
<protein>
    <submittedName>
        <fullName evidence="5">Type II secretion system protein E</fullName>
    </submittedName>
</protein>
<dbReference type="InterPro" id="IPR001482">
    <property type="entry name" value="T2SS/T4SS_dom"/>
</dbReference>
<comment type="similarity">
    <text evidence="1">Belongs to the GSP E family.</text>
</comment>
<dbReference type="Gene3D" id="3.40.50.300">
    <property type="entry name" value="P-loop containing nucleotide triphosphate hydrolases"/>
    <property type="match status" value="1"/>
</dbReference>
<dbReference type="Pfam" id="PF05157">
    <property type="entry name" value="MshEN"/>
    <property type="match status" value="1"/>
</dbReference>
<dbReference type="InterPro" id="IPR007831">
    <property type="entry name" value="T2SS_GspE_N"/>
</dbReference>
<gene>
    <name evidence="5" type="ORF">GCM10007043_14060</name>
</gene>
<dbReference type="CDD" id="cd01129">
    <property type="entry name" value="PulE-GspE-like"/>
    <property type="match status" value="1"/>
</dbReference>
<name>A0A8J3BDU6_9BACI</name>
<dbReference type="Pfam" id="PF00437">
    <property type="entry name" value="T2SSE"/>
    <property type="match status" value="1"/>
</dbReference>
<reference evidence="5" key="1">
    <citation type="journal article" date="2014" name="Int. J. Syst. Evol. Microbiol.">
        <title>Complete genome sequence of Corynebacterium casei LMG S-19264T (=DSM 44701T), isolated from a smear-ripened cheese.</title>
        <authorList>
            <consortium name="US DOE Joint Genome Institute (JGI-PGF)"/>
            <person name="Walter F."/>
            <person name="Albersmeier A."/>
            <person name="Kalinowski J."/>
            <person name="Ruckert C."/>
        </authorList>
    </citation>
    <scope>NUCLEOTIDE SEQUENCE</scope>
    <source>
        <strain evidence="5">JCM 14719</strain>
    </source>
</reference>
<dbReference type="PANTHER" id="PTHR30258">
    <property type="entry name" value="TYPE II SECRETION SYSTEM PROTEIN GSPE-RELATED"/>
    <property type="match status" value="1"/>
</dbReference>
<feature type="domain" description="AAA+ ATPase" evidence="4">
    <location>
        <begin position="303"/>
        <end position="424"/>
    </location>
</feature>
<dbReference type="SUPFAM" id="SSF160246">
    <property type="entry name" value="EspE N-terminal domain-like"/>
    <property type="match status" value="1"/>
</dbReference>
<keyword evidence="3" id="KW-0067">ATP-binding</keyword>
<dbReference type="AlphaFoldDB" id="A0A8J3BDU6"/>
<dbReference type="GO" id="GO:0016887">
    <property type="term" value="F:ATP hydrolysis activity"/>
    <property type="evidence" value="ECO:0007669"/>
    <property type="project" value="TreeGrafter"/>
</dbReference>
<evidence type="ECO:0000259" key="4">
    <source>
        <dbReference type="SMART" id="SM00382"/>
    </source>
</evidence>
<dbReference type="FunFam" id="3.40.50.300:FF:000398">
    <property type="entry name" value="Type IV pilus assembly ATPase PilB"/>
    <property type="match status" value="1"/>
</dbReference>
<sequence>MRKRLGDLLVEAGIITPEQLEEALAAQKASGKRLGDVLIELGLITEQQLIEALEFQLGIPHVQLHRQTIDPQVLEMVPERVVRQYTVLPLRIENRKLIVAMADPLDYFAIDELQMITGFPVSPVIASKEAIKTAIDRYYGLRTRDAALDEVLQAAPRTAEEASVEDNSPVARMVQQILTHAVRIGASDVHVEPFDDRVRLRLRVDGVLRTEREYPPAMHAAILTRLKVMAGLNITEKRLPQDGRFELAVEGRPIDVRLSTLPTVHGEKAVLRLLDASRLVTDVDKLGFSPRAAEQFREMIRAPHGMVLITGPTGSGKTTTLYAALRTLNREDVNIVTIEDPVEYQLPGIHQVQVNPQIGLTFARGLRAILRQDPNIIMVGEIRDRETAEIATRAAMTGHLVLSTLHTNDAVGALTRLVDMGVEPYLVASAVRGVVAQRLVRCICPRCKTAVEPTAEEREVLASHGLTAERLFRGQGCGDCNRTGYRGRTAIQEVFAVDRAVREMLTKGRSETEILAHLQEQGFVPMIRDGLEKARAGITTVAEVLQVAMA</sequence>
<dbReference type="Gene3D" id="3.30.450.90">
    <property type="match status" value="1"/>
</dbReference>
<proteinExistence type="inferred from homology"/>
<evidence type="ECO:0000256" key="2">
    <source>
        <dbReference type="ARBA" id="ARBA00022741"/>
    </source>
</evidence>
<keyword evidence="2" id="KW-0547">Nucleotide-binding</keyword>
<organism evidence="5 6">
    <name type="scientific">Calditerricola satsumensis</name>
    <dbReference type="NCBI Taxonomy" id="373054"/>
    <lineage>
        <taxon>Bacteria</taxon>
        <taxon>Bacillati</taxon>
        <taxon>Bacillota</taxon>
        <taxon>Bacilli</taxon>
        <taxon>Bacillales</taxon>
        <taxon>Bacillaceae</taxon>
        <taxon>Calditerricola</taxon>
    </lineage>
</organism>
<dbReference type="Gene3D" id="3.30.300.160">
    <property type="entry name" value="Type II secretion system, protein E, N-terminal domain"/>
    <property type="match status" value="1"/>
</dbReference>
<dbReference type="GO" id="GO:0005886">
    <property type="term" value="C:plasma membrane"/>
    <property type="evidence" value="ECO:0007669"/>
    <property type="project" value="TreeGrafter"/>
</dbReference>
<evidence type="ECO:0000256" key="1">
    <source>
        <dbReference type="ARBA" id="ARBA00006611"/>
    </source>
</evidence>
<keyword evidence="6" id="KW-1185">Reference proteome</keyword>
<dbReference type="SUPFAM" id="SSF52540">
    <property type="entry name" value="P-loop containing nucleoside triphosphate hydrolases"/>
    <property type="match status" value="1"/>
</dbReference>
<evidence type="ECO:0000313" key="6">
    <source>
        <dbReference type="Proteomes" id="UP000637720"/>
    </source>
</evidence>
<dbReference type="SMART" id="SM00382">
    <property type="entry name" value="AAA"/>
    <property type="match status" value="1"/>
</dbReference>
<dbReference type="EMBL" id="BMOF01000025">
    <property type="protein sequence ID" value="GGK01198.1"/>
    <property type="molecule type" value="Genomic_DNA"/>
</dbReference>
<dbReference type="InterPro" id="IPR003593">
    <property type="entry name" value="AAA+_ATPase"/>
</dbReference>
<accession>A0A8J3BDU6</accession>
<reference evidence="5" key="2">
    <citation type="submission" date="2020-09" db="EMBL/GenBank/DDBJ databases">
        <authorList>
            <person name="Sun Q."/>
            <person name="Ohkuma M."/>
        </authorList>
    </citation>
    <scope>NUCLEOTIDE SEQUENCE</scope>
    <source>
        <strain evidence="5">JCM 14719</strain>
    </source>
</reference>
<dbReference type="RefSeq" id="WP_054670469.1">
    <property type="nucleotide sequence ID" value="NZ_BMOF01000025.1"/>
</dbReference>
<evidence type="ECO:0000256" key="3">
    <source>
        <dbReference type="ARBA" id="ARBA00022840"/>
    </source>
</evidence>
<dbReference type="FunFam" id="3.30.450.90:FF:000001">
    <property type="entry name" value="Type II secretion system ATPase GspE"/>
    <property type="match status" value="1"/>
</dbReference>
<dbReference type="Proteomes" id="UP000637720">
    <property type="component" value="Unassembled WGS sequence"/>
</dbReference>
<comment type="caution">
    <text evidence="5">The sequence shown here is derived from an EMBL/GenBank/DDBJ whole genome shotgun (WGS) entry which is preliminary data.</text>
</comment>
<dbReference type="GO" id="GO:0005524">
    <property type="term" value="F:ATP binding"/>
    <property type="evidence" value="ECO:0007669"/>
    <property type="project" value="UniProtKB-KW"/>
</dbReference>
<evidence type="ECO:0000313" key="5">
    <source>
        <dbReference type="EMBL" id="GGK01198.1"/>
    </source>
</evidence>